<feature type="compositionally biased region" description="Polar residues" evidence="1">
    <location>
        <begin position="44"/>
        <end position="53"/>
    </location>
</feature>
<comment type="caution">
    <text evidence="2">The sequence shown here is derived from an EMBL/GenBank/DDBJ whole genome shotgun (WGS) entry which is preliminary data.</text>
</comment>
<keyword evidence="3" id="KW-1185">Reference proteome</keyword>
<evidence type="ECO:0000313" key="3">
    <source>
        <dbReference type="Proteomes" id="UP000554482"/>
    </source>
</evidence>
<dbReference type="AlphaFoldDB" id="A0A7J6W3F4"/>
<organism evidence="2 3">
    <name type="scientific">Thalictrum thalictroides</name>
    <name type="common">Rue-anemone</name>
    <name type="synonym">Anemone thalictroides</name>
    <dbReference type="NCBI Taxonomy" id="46969"/>
    <lineage>
        <taxon>Eukaryota</taxon>
        <taxon>Viridiplantae</taxon>
        <taxon>Streptophyta</taxon>
        <taxon>Embryophyta</taxon>
        <taxon>Tracheophyta</taxon>
        <taxon>Spermatophyta</taxon>
        <taxon>Magnoliopsida</taxon>
        <taxon>Ranunculales</taxon>
        <taxon>Ranunculaceae</taxon>
        <taxon>Thalictroideae</taxon>
        <taxon>Thalictrum</taxon>
    </lineage>
</organism>
<feature type="compositionally biased region" description="Polar residues" evidence="1">
    <location>
        <begin position="60"/>
        <end position="73"/>
    </location>
</feature>
<accession>A0A7J6W3F4</accession>
<sequence>MRHQEDQCIALVPSRPPGFSNVVGQAPSSPVLVSVDQNWHFIENRSSGSNSGTRVAESALPSSNSVRGPSSNRFAVLSPPGHEEQFFGPGYETHGPSAMSEPISSEANSFPAG</sequence>
<gene>
    <name evidence="2" type="ORF">FRX31_018935</name>
</gene>
<dbReference type="Proteomes" id="UP000554482">
    <property type="component" value="Unassembled WGS sequence"/>
</dbReference>
<protein>
    <submittedName>
        <fullName evidence="2">Uncharacterized protein</fullName>
    </submittedName>
</protein>
<evidence type="ECO:0000313" key="2">
    <source>
        <dbReference type="EMBL" id="KAF5191477.1"/>
    </source>
</evidence>
<evidence type="ECO:0000256" key="1">
    <source>
        <dbReference type="SAM" id="MobiDB-lite"/>
    </source>
</evidence>
<proteinExistence type="predicted"/>
<feature type="region of interest" description="Disordered" evidence="1">
    <location>
        <begin position="43"/>
        <end position="113"/>
    </location>
</feature>
<dbReference type="EMBL" id="JABWDY010022756">
    <property type="protein sequence ID" value="KAF5191477.1"/>
    <property type="molecule type" value="Genomic_DNA"/>
</dbReference>
<name>A0A7J6W3F4_THATH</name>
<feature type="compositionally biased region" description="Polar residues" evidence="1">
    <location>
        <begin position="102"/>
        <end position="113"/>
    </location>
</feature>
<reference evidence="2 3" key="1">
    <citation type="submission" date="2020-06" db="EMBL/GenBank/DDBJ databases">
        <title>Transcriptomic and genomic resources for Thalictrum thalictroides and T. hernandezii: Facilitating candidate gene discovery in an emerging model plant lineage.</title>
        <authorList>
            <person name="Arias T."/>
            <person name="Riano-Pachon D.M."/>
            <person name="Di Stilio V.S."/>
        </authorList>
    </citation>
    <scope>NUCLEOTIDE SEQUENCE [LARGE SCALE GENOMIC DNA]</scope>
    <source>
        <strain evidence="3">cv. WT478/WT964</strain>
        <tissue evidence="2">Leaves</tissue>
    </source>
</reference>